<evidence type="ECO:0000313" key="2">
    <source>
        <dbReference type="EMBL" id="KAG4418484.1"/>
    </source>
</evidence>
<comment type="caution">
    <text evidence="2">The sequence shown here is derived from an EMBL/GenBank/DDBJ whole genome shotgun (WGS) entry which is preliminary data.</text>
</comment>
<dbReference type="OrthoDB" id="438641at2759"/>
<dbReference type="PANTHER" id="PTHR47643">
    <property type="entry name" value="TPR DOMAIN PROTEIN (AFU_ORTHOLOGUE AFUA_5G12710)"/>
    <property type="match status" value="1"/>
</dbReference>
<dbReference type="Proteomes" id="UP000664132">
    <property type="component" value="Unassembled WGS sequence"/>
</dbReference>
<evidence type="ECO:0000259" key="1">
    <source>
        <dbReference type="PROSITE" id="PS50280"/>
    </source>
</evidence>
<dbReference type="Gene3D" id="2.170.270.10">
    <property type="entry name" value="SET domain"/>
    <property type="match status" value="1"/>
</dbReference>
<protein>
    <recommendedName>
        <fullName evidence="1">SET domain-containing protein</fullName>
    </recommendedName>
</protein>
<accession>A0A8H7WAM5</accession>
<name>A0A8H7WAM5_9HELO</name>
<evidence type="ECO:0000313" key="3">
    <source>
        <dbReference type="Proteomes" id="UP000664132"/>
    </source>
</evidence>
<dbReference type="InterPro" id="IPR053209">
    <property type="entry name" value="Gramillin-biosynth_MTr"/>
</dbReference>
<keyword evidence="3" id="KW-1185">Reference proteome</keyword>
<organism evidence="2 3">
    <name type="scientific">Cadophora malorum</name>
    <dbReference type="NCBI Taxonomy" id="108018"/>
    <lineage>
        <taxon>Eukaryota</taxon>
        <taxon>Fungi</taxon>
        <taxon>Dikarya</taxon>
        <taxon>Ascomycota</taxon>
        <taxon>Pezizomycotina</taxon>
        <taxon>Leotiomycetes</taxon>
        <taxon>Helotiales</taxon>
        <taxon>Ploettnerulaceae</taxon>
        <taxon>Cadophora</taxon>
    </lineage>
</organism>
<sequence length="495" mass="55452">MFDLKRAPSYPKTQCFDSRLSDFEYSPTEPPIIQSEQELQTDADYLYSVALYRDCSKVLKTICKEYPGNKQARSELTRTIFRLLEQQRGTYNFKSLYAEVATRPTPQLDHATYVGSVEVRDSSGKDRGLFTTSPVKAGDLLVCEKAFSYGYSKYQSGTNIMLREATIKKLTEYPNLIPMFSSVYHGSYEPILAVDGGPFVDQKLVDRVIKLNSFGGSLTSLASHTSKSSGHSSGIWILAASINHSCTANCRRSFIGDMQIIRACRDMPPDTELFWPYTRSLAQDHDYEATQQELQEYGFVCACELCEDAKATGSKTAKRREMLRVELSAAFATGGQRGAFDCGKVDTARVERTLNLLANTYSSTAVEVPRTGMWDPYLALTRMYVVLGRSHEAISSTLKVFEMLGFEIRGAQIPAIGSGMVIVEKWGLVVDYLVECWMILWTAYAALGDLERAEIARNFAIVTYGIVVGEDQTFEETYGSNGRICVLQRMLWSKQ</sequence>
<proteinExistence type="predicted"/>
<dbReference type="SUPFAM" id="SSF82199">
    <property type="entry name" value="SET domain"/>
    <property type="match status" value="1"/>
</dbReference>
<reference evidence="2" key="1">
    <citation type="submission" date="2021-02" db="EMBL/GenBank/DDBJ databases">
        <title>Genome sequence Cadophora malorum strain M34.</title>
        <authorList>
            <person name="Stefanovic E."/>
            <person name="Vu D."/>
            <person name="Scully C."/>
            <person name="Dijksterhuis J."/>
            <person name="Roader J."/>
            <person name="Houbraken J."/>
        </authorList>
    </citation>
    <scope>NUCLEOTIDE SEQUENCE</scope>
    <source>
        <strain evidence="2">M34</strain>
    </source>
</reference>
<dbReference type="PROSITE" id="PS50280">
    <property type="entry name" value="SET"/>
    <property type="match status" value="1"/>
</dbReference>
<gene>
    <name evidence="2" type="ORF">IFR04_008378</name>
</gene>
<dbReference type="AlphaFoldDB" id="A0A8H7WAM5"/>
<dbReference type="PANTHER" id="PTHR47643:SF2">
    <property type="entry name" value="TPR DOMAIN PROTEIN (AFU_ORTHOLOGUE AFUA_5G12710)"/>
    <property type="match status" value="1"/>
</dbReference>
<dbReference type="InterPro" id="IPR046341">
    <property type="entry name" value="SET_dom_sf"/>
</dbReference>
<feature type="domain" description="SET" evidence="1">
    <location>
        <begin position="115"/>
        <end position="278"/>
    </location>
</feature>
<dbReference type="InterPro" id="IPR001214">
    <property type="entry name" value="SET_dom"/>
</dbReference>
<dbReference type="Pfam" id="PF00856">
    <property type="entry name" value="SET"/>
    <property type="match status" value="1"/>
</dbReference>
<dbReference type="EMBL" id="JAFJYH010000127">
    <property type="protein sequence ID" value="KAG4418484.1"/>
    <property type="molecule type" value="Genomic_DNA"/>
</dbReference>